<dbReference type="RefSeq" id="WP_147846228.1">
    <property type="nucleotide sequence ID" value="NZ_VDUZ01000006.1"/>
</dbReference>
<dbReference type="EMBL" id="VDUZ01000006">
    <property type="protein sequence ID" value="TXL78757.1"/>
    <property type="molecule type" value="Genomic_DNA"/>
</dbReference>
<organism evidence="3 4">
    <name type="scientific">Vineibacter terrae</name>
    <dbReference type="NCBI Taxonomy" id="2586908"/>
    <lineage>
        <taxon>Bacteria</taxon>
        <taxon>Pseudomonadati</taxon>
        <taxon>Pseudomonadota</taxon>
        <taxon>Alphaproteobacteria</taxon>
        <taxon>Hyphomicrobiales</taxon>
        <taxon>Vineibacter</taxon>
    </lineage>
</organism>
<feature type="compositionally biased region" description="Pro residues" evidence="1">
    <location>
        <begin position="573"/>
        <end position="588"/>
    </location>
</feature>
<accession>A0A5C8PS86</accession>
<reference evidence="3 4" key="1">
    <citation type="submission" date="2019-06" db="EMBL/GenBank/DDBJ databases">
        <title>New taxonomy in bacterial strain CC-CFT640, isolated from vineyard.</title>
        <authorList>
            <person name="Lin S.-Y."/>
            <person name="Tsai C.-F."/>
            <person name="Young C.-C."/>
        </authorList>
    </citation>
    <scope>NUCLEOTIDE SEQUENCE [LARGE SCALE GENOMIC DNA]</scope>
    <source>
        <strain evidence="3 4">CC-CFT640</strain>
    </source>
</reference>
<feature type="signal peptide" evidence="2">
    <location>
        <begin position="1"/>
        <end position="26"/>
    </location>
</feature>
<dbReference type="AlphaFoldDB" id="A0A5C8PS86"/>
<feature type="compositionally biased region" description="Low complexity" evidence="1">
    <location>
        <begin position="559"/>
        <end position="572"/>
    </location>
</feature>
<dbReference type="OrthoDB" id="5485224at2"/>
<keyword evidence="4" id="KW-1185">Reference proteome</keyword>
<evidence type="ECO:0000313" key="3">
    <source>
        <dbReference type="EMBL" id="TXL78757.1"/>
    </source>
</evidence>
<gene>
    <name evidence="3" type="ORF">FHP25_07115</name>
</gene>
<name>A0A5C8PS86_9HYPH</name>
<dbReference type="PANTHER" id="PTHR38731">
    <property type="entry name" value="LIPL45-RELATED LIPOPROTEIN-RELATED"/>
    <property type="match status" value="1"/>
</dbReference>
<keyword evidence="2" id="KW-0732">Signal</keyword>
<evidence type="ECO:0000256" key="1">
    <source>
        <dbReference type="SAM" id="MobiDB-lite"/>
    </source>
</evidence>
<protein>
    <submittedName>
        <fullName evidence="3">FecR domain-containing protein</fullName>
    </submittedName>
</protein>
<dbReference type="Pfam" id="PF20245">
    <property type="entry name" value="DUF6600"/>
    <property type="match status" value="1"/>
</dbReference>
<proteinExistence type="predicted"/>
<feature type="compositionally biased region" description="Pro residues" evidence="1">
    <location>
        <begin position="521"/>
        <end position="536"/>
    </location>
</feature>
<feature type="region of interest" description="Disordered" evidence="1">
    <location>
        <begin position="441"/>
        <end position="692"/>
    </location>
</feature>
<dbReference type="InterPro" id="IPR046535">
    <property type="entry name" value="DUF6600"/>
</dbReference>
<feature type="compositionally biased region" description="Pro residues" evidence="1">
    <location>
        <begin position="610"/>
        <end position="619"/>
    </location>
</feature>
<feature type="chain" id="PRO_5023007439" evidence="2">
    <location>
        <begin position="27"/>
        <end position="692"/>
    </location>
</feature>
<evidence type="ECO:0000313" key="4">
    <source>
        <dbReference type="Proteomes" id="UP000321638"/>
    </source>
</evidence>
<evidence type="ECO:0000256" key="2">
    <source>
        <dbReference type="SAM" id="SignalP"/>
    </source>
</evidence>
<sequence length="692" mass="74965">MQHWLRTAFAASLCLLSVGLAGHAMAQADPPARVGRISYLTGTVSYHDNDGQGWSRATLNYPFSSGDALWTEPSGRAEMVVAGARVRLQGATEIEALALDDERFRLRQPQGRIDLRLMGVPSDRPYEILTPRGTVRLVQDGDYVIEAGTTEDPTRIGVRAGTAQFIDARGSVLEVHAGEIGLVTGTSPVVFSTERLAPPPMPPEWTARDRLIVYRPAPQYIAASVTGYEDLDAYGSWVAGGDYGQIWVPRAVPTGWAPYRYGHWAWVRPWGWTWIDDAPWGFAPFHYGRWVMYNNRWSWVPPARTVRPVYAPAVVGFVGGSIAELAVMGGNRGPAVGWFPLGPREVYVPPYTTNRTYIRNINVTNVYNVTDIERRADYVERWKDRREDRRDGERWTYANQRYATVVPADAFARSQQVNRTILRVQADKMARAEVAPVAAPPAVMERRMPDARPGAKAPEPKAPPPMVPPEARTSFGGMPTIGKPTRIERTPAPGPSLAHGRPDAPSAPPPAAEPKRDDRPPPTGAMPPAKGPGAPPRPDEKMPPPGARPDLPSLRERPSGPQAPGPQATPQAPARPPAVPPVPATPPKQPERVGPSPAAQPPVRERDQAAPPPAPPPSVAPRQPERVSPAPPKPTPPAPTAAPRPEPAPRHAAPPPPAAKPPQPAAPPPAKQAPPPPPPQPAQAPPREDRPK</sequence>
<feature type="compositionally biased region" description="Pro residues" evidence="1">
    <location>
        <begin position="629"/>
        <end position="684"/>
    </location>
</feature>
<comment type="caution">
    <text evidence="3">The sequence shown here is derived from an EMBL/GenBank/DDBJ whole genome shotgun (WGS) entry which is preliminary data.</text>
</comment>
<dbReference type="Proteomes" id="UP000321638">
    <property type="component" value="Unassembled WGS sequence"/>
</dbReference>